<feature type="signal peptide" evidence="1">
    <location>
        <begin position="1"/>
        <end position="25"/>
    </location>
</feature>
<proteinExistence type="predicted"/>
<accession>A0AAE0LJF4</accession>
<sequence length="552" mass="62252">MTRVAGYPQKYILFWLASLAVRSRAWDYNILTQQIQGSANVNTELLRRLQEWEQYEQSRDKCQWNPSPETSAATASAAWLKTGPETQNGTLRYNYWGSTDAWKQSRFDGSWFQGPKTGPAGASLPELVECHVANSFGHSWTFQRLGPLYGEGGFDWHSLMWFDVGGLSKTLARHKQIQITAKYLGPVMTGGMPAPYPPLHLHYAHMRMASNVRGGGIEWESHADTACNTKDGGARCFYEMLPPGHGLVVTEPLVVDAEINDVRRAGSRRMPFYFEVGLRWTTKPLVPAAMLTVGNLGPTRPLSANLQRVEVYDTPTERASVMWYSTTMVRSGKVLSAHLHVHQRMFHSAILILGSPEAIGLPELLPMKHPWEAHVLQEDLLSIKRDLLSKIKLAEMRCMATDDPSCEAVQLWCWSNGGSLEEINATDQERNPMAQLVPGFYDRRSLVECTDTHRLFKKGDVVTAIFFNEPWHFMGGRRHARSMVAPASRKQQQDAVENTGMLKQHSLLRLWYTDVAQEAVSGCLMLDWRYSEEGRRIRTSGGGDTPQRRNCG</sequence>
<dbReference type="AlphaFoldDB" id="A0AAE0LJF4"/>
<reference evidence="2 3" key="1">
    <citation type="journal article" date="2015" name="Genome Biol. Evol.">
        <title>Comparative Genomics of a Bacterivorous Green Alga Reveals Evolutionary Causalities and Consequences of Phago-Mixotrophic Mode of Nutrition.</title>
        <authorList>
            <person name="Burns J.A."/>
            <person name="Paasch A."/>
            <person name="Narechania A."/>
            <person name="Kim E."/>
        </authorList>
    </citation>
    <scope>NUCLEOTIDE SEQUENCE [LARGE SCALE GENOMIC DNA]</scope>
    <source>
        <strain evidence="2 3">PLY_AMNH</strain>
    </source>
</reference>
<comment type="caution">
    <text evidence="2">The sequence shown here is derived from an EMBL/GenBank/DDBJ whole genome shotgun (WGS) entry which is preliminary data.</text>
</comment>
<evidence type="ECO:0000313" key="2">
    <source>
        <dbReference type="EMBL" id="KAK3286999.1"/>
    </source>
</evidence>
<keyword evidence="1" id="KW-0732">Signal</keyword>
<organism evidence="2 3">
    <name type="scientific">Cymbomonas tetramitiformis</name>
    <dbReference type="NCBI Taxonomy" id="36881"/>
    <lineage>
        <taxon>Eukaryota</taxon>
        <taxon>Viridiplantae</taxon>
        <taxon>Chlorophyta</taxon>
        <taxon>Pyramimonadophyceae</taxon>
        <taxon>Pyramimonadales</taxon>
        <taxon>Pyramimonadaceae</taxon>
        <taxon>Cymbomonas</taxon>
    </lineage>
</organism>
<name>A0AAE0LJF4_9CHLO</name>
<evidence type="ECO:0000256" key="1">
    <source>
        <dbReference type="SAM" id="SignalP"/>
    </source>
</evidence>
<protein>
    <submittedName>
        <fullName evidence="2">Uncharacterized protein</fullName>
    </submittedName>
</protein>
<gene>
    <name evidence="2" type="ORF">CYMTET_5471</name>
</gene>
<dbReference type="Proteomes" id="UP001190700">
    <property type="component" value="Unassembled WGS sequence"/>
</dbReference>
<keyword evidence="3" id="KW-1185">Reference proteome</keyword>
<feature type="chain" id="PRO_5042015859" evidence="1">
    <location>
        <begin position="26"/>
        <end position="552"/>
    </location>
</feature>
<evidence type="ECO:0000313" key="3">
    <source>
        <dbReference type="Proteomes" id="UP001190700"/>
    </source>
</evidence>
<dbReference type="EMBL" id="LGRX02001047">
    <property type="protein sequence ID" value="KAK3286999.1"/>
    <property type="molecule type" value="Genomic_DNA"/>
</dbReference>